<name>A0A8S5QZG7_9CAUD</name>
<sequence length="122" mass="13675">MPNEITIDPAEFRTAEEEARAMSADAYVHTFSAPWTFEERTYDTLTFDFGKLTGNDDIAIEAELQALGKPVMVAEMSGEYLYRMAARACTEKIGADAIKAMPLRESRKIRNKARSFLLRSGS</sequence>
<evidence type="ECO:0000313" key="1">
    <source>
        <dbReference type="EMBL" id="DAE24227.1"/>
    </source>
</evidence>
<dbReference type="EMBL" id="BK015770">
    <property type="protein sequence ID" value="DAE24227.1"/>
    <property type="molecule type" value="Genomic_DNA"/>
</dbReference>
<organism evidence="1">
    <name type="scientific">Caudovirales sp. ctNZz8</name>
    <dbReference type="NCBI Taxonomy" id="2826772"/>
    <lineage>
        <taxon>Viruses</taxon>
        <taxon>Duplodnaviria</taxon>
        <taxon>Heunggongvirae</taxon>
        <taxon>Uroviricota</taxon>
        <taxon>Caudoviricetes</taxon>
    </lineage>
</organism>
<reference evidence="1" key="1">
    <citation type="journal article" date="2021" name="Proc. Natl. Acad. Sci. U.S.A.">
        <title>A Catalog of Tens of Thousands of Viruses from Human Metagenomes Reveals Hidden Associations with Chronic Diseases.</title>
        <authorList>
            <person name="Tisza M.J."/>
            <person name="Buck C.B."/>
        </authorList>
    </citation>
    <scope>NUCLEOTIDE SEQUENCE</scope>
    <source>
        <strain evidence="1">CtNZz8</strain>
    </source>
</reference>
<accession>A0A8S5QZG7</accession>
<proteinExistence type="predicted"/>
<protein>
    <submittedName>
        <fullName evidence="1">Uncharacterized protein</fullName>
    </submittedName>
</protein>